<evidence type="ECO:0000313" key="3">
    <source>
        <dbReference type="Proteomes" id="UP000807850"/>
    </source>
</evidence>
<evidence type="ECO:0000313" key="2">
    <source>
        <dbReference type="EMBL" id="MBI3539083.1"/>
    </source>
</evidence>
<name>A0A9D6L568_UNCEI</name>
<accession>A0A9D6L568</accession>
<comment type="caution">
    <text evidence="2">The sequence shown here is derived from an EMBL/GenBank/DDBJ whole genome shotgun (WGS) entry which is preliminary data.</text>
</comment>
<evidence type="ECO:0000256" key="1">
    <source>
        <dbReference type="SAM" id="MobiDB-lite"/>
    </source>
</evidence>
<dbReference type="EMBL" id="JACQAY010000066">
    <property type="protein sequence ID" value="MBI3539083.1"/>
    <property type="molecule type" value="Genomic_DNA"/>
</dbReference>
<dbReference type="AlphaFoldDB" id="A0A9D6L568"/>
<protein>
    <recommendedName>
        <fullName evidence="4">STAS/SEC14 domain-containing protein</fullName>
    </recommendedName>
</protein>
<sequence>MPITWEVDHARRLVLAKASGVMQGHEVREYQTTVWSRPDIAGYDELVDMTDVQEIALTSASRARELASISAEMDRPAPADGPDRPPRFAIVAPNEIAFAMGKMYETFRQMEPKSMKEVRVFRTRAEALRFLGVAAPVGE</sequence>
<organism evidence="2 3">
    <name type="scientific">Eiseniibacteriota bacterium</name>
    <dbReference type="NCBI Taxonomy" id="2212470"/>
    <lineage>
        <taxon>Bacteria</taxon>
        <taxon>Candidatus Eiseniibacteriota</taxon>
    </lineage>
</organism>
<feature type="compositionally biased region" description="Basic and acidic residues" evidence="1">
    <location>
        <begin position="72"/>
        <end position="86"/>
    </location>
</feature>
<dbReference type="Proteomes" id="UP000807850">
    <property type="component" value="Unassembled WGS sequence"/>
</dbReference>
<reference evidence="2" key="1">
    <citation type="submission" date="2020-07" db="EMBL/GenBank/DDBJ databases">
        <title>Huge and variable diversity of episymbiotic CPR bacteria and DPANN archaea in groundwater ecosystems.</title>
        <authorList>
            <person name="He C.Y."/>
            <person name="Keren R."/>
            <person name="Whittaker M."/>
            <person name="Farag I.F."/>
            <person name="Doudna J."/>
            <person name="Cate J.H.D."/>
            <person name="Banfield J.F."/>
        </authorList>
    </citation>
    <scope>NUCLEOTIDE SEQUENCE</scope>
    <source>
        <strain evidence="2">NC_groundwater_928_Pr1_S-0.2um_72_17</strain>
    </source>
</reference>
<feature type="region of interest" description="Disordered" evidence="1">
    <location>
        <begin position="67"/>
        <end position="86"/>
    </location>
</feature>
<proteinExistence type="predicted"/>
<gene>
    <name evidence="2" type="ORF">HY076_02275</name>
</gene>
<evidence type="ECO:0008006" key="4">
    <source>
        <dbReference type="Google" id="ProtNLM"/>
    </source>
</evidence>